<dbReference type="RefSeq" id="WP_075336076.1">
    <property type="nucleotide sequence ID" value="NZ_CP011509.1"/>
</dbReference>
<dbReference type="InterPro" id="IPR011755">
    <property type="entry name" value="CHP02269_MYXXA"/>
</dbReference>
<dbReference type="Proteomes" id="UP000256345">
    <property type="component" value="Unassembled WGS sequence"/>
</dbReference>
<evidence type="ECO:0000256" key="1">
    <source>
        <dbReference type="SAM" id="SignalP"/>
    </source>
</evidence>
<evidence type="ECO:0000313" key="3">
    <source>
        <dbReference type="Proteomes" id="UP000256345"/>
    </source>
</evidence>
<name>A0ABX9JYE4_9BACT</name>
<proteinExistence type="predicted"/>
<dbReference type="EMBL" id="QUMU01000007">
    <property type="protein sequence ID" value="REG29555.1"/>
    <property type="molecule type" value="Genomic_DNA"/>
</dbReference>
<sequence>MRTRQWMVWLALALLSTGCVSLTPPAGQGTHLRYSRHGAVVTVASPGSVGGAVGSAPAGDAAEPARRSSMAAHLAFIGALGEVSGSTRRISSELSRLRSSRGLAGHYRRVFVPFVDHASQQLRWVETGLVTVSHLSAMASEMEDPDMQLALLRLGGPRLQSALLGSLLLSVWLDFLHLADVVLTQCPSYSVERLAGEMDHLRTMLEPAMTALASLETVQVEAAAADLPGLIGHFTREFAATRERALRSGENLQKILLVKELIESLASASVMKMALPRMWGPATSATLGVGLLVGSDGVMMGTRMVISAEWVEMMRRLVQAGVISLPAVSAAVRIHAGQVLMSEAKRDLPRGVREALGDGPEVGAMRETGRTGAGMAAPPRHHVLPQEFREWFEQRGFTGDMRIDQFCVGLEQASHQAIHGGGNWRLGRTWPGEWNQMIMKALQKAETRAGQMLTPREILKVVAEYMKDYGIPVTFTSCSGR</sequence>
<comment type="caution">
    <text evidence="2">The sequence shown here is derived from an EMBL/GenBank/DDBJ whole genome shotgun (WGS) entry which is preliminary data.</text>
</comment>
<reference evidence="2 3" key="1">
    <citation type="submission" date="2018-08" db="EMBL/GenBank/DDBJ databases">
        <title>Genomic Encyclopedia of Archaeal and Bacterial Type Strains, Phase II (KMG-II): from individual species to whole genera.</title>
        <authorList>
            <person name="Goeker M."/>
        </authorList>
    </citation>
    <scope>NUCLEOTIDE SEQUENCE [LARGE SCALE GENOMIC DNA]</scope>
    <source>
        <strain evidence="2 3">DSM 2261</strain>
    </source>
</reference>
<feature type="chain" id="PRO_5045620383" evidence="1">
    <location>
        <begin position="22"/>
        <end position="481"/>
    </location>
</feature>
<dbReference type="Pfam" id="PF09533">
    <property type="entry name" value="DUF2380"/>
    <property type="match status" value="1"/>
</dbReference>
<keyword evidence="1" id="KW-0732">Signal</keyword>
<evidence type="ECO:0000313" key="2">
    <source>
        <dbReference type="EMBL" id="REG29555.1"/>
    </source>
</evidence>
<dbReference type="PROSITE" id="PS51257">
    <property type="entry name" value="PROKAR_LIPOPROTEIN"/>
    <property type="match status" value="1"/>
</dbReference>
<accession>A0ABX9JYE4</accession>
<gene>
    <name evidence="2" type="ORF">ATI61_107251</name>
</gene>
<keyword evidence="2" id="KW-0449">Lipoprotein</keyword>
<protein>
    <submittedName>
        <fullName evidence="2">Lipoprotein DUF2380</fullName>
    </submittedName>
</protein>
<keyword evidence="3" id="KW-1185">Reference proteome</keyword>
<feature type="signal peptide" evidence="1">
    <location>
        <begin position="1"/>
        <end position="21"/>
    </location>
</feature>
<organism evidence="2 3">
    <name type="scientific">Archangium gephyra</name>
    <dbReference type="NCBI Taxonomy" id="48"/>
    <lineage>
        <taxon>Bacteria</taxon>
        <taxon>Pseudomonadati</taxon>
        <taxon>Myxococcota</taxon>
        <taxon>Myxococcia</taxon>
        <taxon>Myxococcales</taxon>
        <taxon>Cystobacterineae</taxon>
        <taxon>Archangiaceae</taxon>
        <taxon>Archangium</taxon>
    </lineage>
</organism>